<evidence type="ECO:0000313" key="2">
    <source>
        <dbReference type="EMBL" id="EGB10582.1"/>
    </source>
</evidence>
<keyword evidence="3" id="KW-1185">Reference proteome</keyword>
<reference evidence="2 3" key="1">
    <citation type="journal article" date="2011" name="Proc. Natl. Acad. Sci. U.S.A.">
        <title>Niche of harmful alga Aureococcus anophagefferens revealed through ecogenomics.</title>
        <authorList>
            <person name="Gobler C.J."/>
            <person name="Berry D.L."/>
            <person name="Dyhrman S.T."/>
            <person name="Wilhelm S.W."/>
            <person name="Salamov A."/>
            <person name="Lobanov A.V."/>
            <person name="Zhang Y."/>
            <person name="Collier J.L."/>
            <person name="Wurch L.L."/>
            <person name="Kustka A.B."/>
            <person name="Dill B.D."/>
            <person name="Shah M."/>
            <person name="VerBerkmoes N.C."/>
            <person name="Kuo A."/>
            <person name="Terry A."/>
            <person name="Pangilinan J."/>
            <person name="Lindquist E.A."/>
            <person name="Lucas S."/>
            <person name="Paulsen I.T."/>
            <person name="Hattenrath-Lehmann T.K."/>
            <person name="Talmage S.C."/>
            <person name="Walker E.A."/>
            <person name="Koch F."/>
            <person name="Burson A.M."/>
            <person name="Marcoval M.A."/>
            <person name="Tang Y.Z."/>
            <person name="Lecleir G.R."/>
            <person name="Coyne K.J."/>
            <person name="Berg G.M."/>
            <person name="Bertrand E.M."/>
            <person name="Saito M.A."/>
            <person name="Gladyshev V.N."/>
            <person name="Grigoriev I.V."/>
        </authorList>
    </citation>
    <scope>NUCLEOTIDE SEQUENCE [LARGE SCALE GENOMIC DNA]</scope>
    <source>
        <strain evidence="3">CCMP 1984</strain>
    </source>
</reference>
<dbReference type="GeneID" id="20223673"/>
<dbReference type="EMBL" id="GL833123">
    <property type="protein sequence ID" value="EGB10582.1"/>
    <property type="molecule type" value="Genomic_DNA"/>
</dbReference>
<dbReference type="InterPro" id="IPR011043">
    <property type="entry name" value="Gal_Oxase/kelch_b-propeller"/>
</dbReference>
<dbReference type="PANTHER" id="PTHR23244:SF471">
    <property type="entry name" value="GUANINE NUCLEOTIDE-BINDING PROTEIN SUBUNIT BETA 1-RELATED"/>
    <property type="match status" value="1"/>
</dbReference>
<dbReference type="InterPro" id="IPR015915">
    <property type="entry name" value="Kelch-typ_b-propeller"/>
</dbReference>
<sequence>MAAAALRVAVALGLVRRAAGVGEFQDCIACGSNNLNWKDMDHCERFEPLSQIVSSSNFEGRHGHASVVFPYNDRLALWVVGGRGIAYEKWNFEVTHRRADVWVYIVEDQRWLKMENLEGDFFARTDEAFLMEDVLDPGDVAPFWERFGHSLDVFPALNVSATTGEVMGKINAMVLLGGFTPRPDNDVWMSKDGIRWFRVGYAPWTGRGYHATAVFRGRLYVMGGSPLTNDVWAGDFNTTGSVETPAGRRDVWRMSWEAMAPGTGSFEAPETWSILDDARWSPRAGHGATVQFSIRTNESRGETLYLTGGLASWPEGHPLEDGYRGTNDVWKTEDGANWTRVVRAAPWAARAWHSLITWTDLTDVYADVSLAARQPNQNEPAAPRIWLAGGGYVGKKGNSVVEFVDAYYDLWWSRDGATWTQVGSSEGAGDYLCSSLEVFKLDENNYVGKYSHTMVPFWQIIPDAQVCETVQYNQYGFISGCDALRGADSAEGPRTNRIVVPALYFIGGDPGYLNGQKLSPSKDVYVSRAPVLCEVDGHKCPTKVRADGGGLAVETFQYDGVDDSYRSRVNWDGNNDKSRGGFCPDPMAACPDGNLATCSETQEQVTFYVAANNTGDLEYPGPQGYAPRYSIVNTDNRFAYTVYNITEYGSDQRHPLSMAGMYVHEDNETSYLQGFVARLEGCRCAENFEGEYCESGPLDAARRLRPRAAAAALALLLARRA</sequence>
<dbReference type="OrthoDB" id="59517at2759"/>
<name>F0Y1U9_AURAN</name>
<dbReference type="KEGG" id="aaf:AURANDRAFT_61959"/>
<dbReference type="RefSeq" id="XP_009034192.1">
    <property type="nucleotide sequence ID" value="XM_009035944.1"/>
</dbReference>
<dbReference type="eggNOG" id="ENOG502RWYF">
    <property type="taxonomic scope" value="Eukaryota"/>
</dbReference>
<dbReference type="Gene3D" id="2.120.10.80">
    <property type="entry name" value="Kelch-type beta propeller"/>
    <property type="match status" value="1"/>
</dbReference>
<organism evidence="3">
    <name type="scientific">Aureococcus anophagefferens</name>
    <name type="common">Harmful bloom alga</name>
    <dbReference type="NCBI Taxonomy" id="44056"/>
    <lineage>
        <taxon>Eukaryota</taxon>
        <taxon>Sar</taxon>
        <taxon>Stramenopiles</taxon>
        <taxon>Ochrophyta</taxon>
        <taxon>Pelagophyceae</taxon>
        <taxon>Pelagomonadales</taxon>
        <taxon>Pelagomonadaceae</taxon>
        <taxon>Aureococcus</taxon>
    </lineage>
</organism>
<dbReference type="Proteomes" id="UP000002729">
    <property type="component" value="Unassembled WGS sequence"/>
</dbReference>
<evidence type="ECO:0000256" key="1">
    <source>
        <dbReference type="SAM" id="SignalP"/>
    </source>
</evidence>
<evidence type="ECO:0000313" key="3">
    <source>
        <dbReference type="Proteomes" id="UP000002729"/>
    </source>
</evidence>
<gene>
    <name evidence="2" type="ORF">AURANDRAFT_61959</name>
</gene>
<dbReference type="AlphaFoldDB" id="F0Y1U9"/>
<feature type="signal peptide" evidence="1">
    <location>
        <begin position="1"/>
        <end position="20"/>
    </location>
</feature>
<feature type="chain" id="PRO_5003262628" evidence="1">
    <location>
        <begin position="21"/>
        <end position="721"/>
    </location>
</feature>
<proteinExistence type="predicted"/>
<dbReference type="PANTHER" id="PTHR23244">
    <property type="entry name" value="KELCH REPEAT DOMAIN"/>
    <property type="match status" value="1"/>
</dbReference>
<accession>F0Y1U9</accession>
<dbReference type="SUPFAM" id="SSF50965">
    <property type="entry name" value="Galactose oxidase, central domain"/>
    <property type="match status" value="2"/>
</dbReference>
<keyword evidence="1" id="KW-0732">Signal</keyword>
<protein>
    <submittedName>
        <fullName evidence="2">Uncharacterized protein</fullName>
    </submittedName>
</protein>
<dbReference type="InParanoid" id="F0Y1U9"/>